<organism evidence="2 3">
    <name type="scientific">Lysobacter gummosus</name>
    <dbReference type="NCBI Taxonomy" id="262324"/>
    <lineage>
        <taxon>Bacteria</taxon>
        <taxon>Pseudomonadati</taxon>
        <taxon>Pseudomonadota</taxon>
        <taxon>Gammaproteobacteria</taxon>
        <taxon>Lysobacterales</taxon>
        <taxon>Lysobacteraceae</taxon>
        <taxon>Lysobacter</taxon>
    </lineage>
</organism>
<sequence length="65" mass="6930">MNAIHPFHRVVAVAARQPGPGEVPAGKAARPAHGRAGGALPRRSQYQPTFPGLRRQDRAGPQRSV</sequence>
<reference evidence="2 3" key="1">
    <citation type="submission" date="2022-03" db="EMBL/GenBank/DDBJ databases">
        <title>Complete genome sequence of Lysobacter capsici VKM B-2533 and Lysobacter gummosus 10.1.1, promising sources of lytic agents.</title>
        <authorList>
            <person name="Tarlachkov S.V."/>
            <person name="Kudryakova I.V."/>
            <person name="Afoshin A.S."/>
            <person name="Leontyevskaya E.A."/>
            <person name="Leontyevskaya N.V."/>
        </authorList>
    </citation>
    <scope>NUCLEOTIDE SEQUENCE [LARGE SCALE GENOMIC DNA]</scope>
    <source>
        <strain evidence="2 3">10.1.1</strain>
    </source>
</reference>
<protein>
    <submittedName>
        <fullName evidence="2">Uncharacterized protein</fullName>
    </submittedName>
</protein>
<gene>
    <name evidence="2" type="ORF">MOV92_15980</name>
</gene>
<feature type="compositionally biased region" description="Basic and acidic residues" evidence="1">
    <location>
        <begin position="54"/>
        <end position="65"/>
    </location>
</feature>
<evidence type="ECO:0000256" key="1">
    <source>
        <dbReference type="SAM" id="MobiDB-lite"/>
    </source>
</evidence>
<proteinExistence type="predicted"/>
<evidence type="ECO:0000313" key="3">
    <source>
        <dbReference type="Proteomes" id="UP000829194"/>
    </source>
</evidence>
<feature type="region of interest" description="Disordered" evidence="1">
    <location>
        <begin position="15"/>
        <end position="65"/>
    </location>
</feature>
<dbReference type="EMBL" id="CP093547">
    <property type="protein sequence ID" value="UNP27991.1"/>
    <property type="molecule type" value="Genomic_DNA"/>
</dbReference>
<name>A0ABY3X601_9GAMM</name>
<dbReference type="Proteomes" id="UP000829194">
    <property type="component" value="Chromosome"/>
</dbReference>
<dbReference type="RefSeq" id="WP_057943651.1">
    <property type="nucleotide sequence ID" value="NZ_CP011131.1"/>
</dbReference>
<keyword evidence="3" id="KW-1185">Reference proteome</keyword>
<evidence type="ECO:0000313" key="2">
    <source>
        <dbReference type="EMBL" id="UNP27991.1"/>
    </source>
</evidence>
<accession>A0ABY3X601</accession>